<dbReference type="Pfam" id="PF13677">
    <property type="entry name" value="MotB_plug"/>
    <property type="match status" value="1"/>
</dbReference>
<evidence type="ECO:0000259" key="9">
    <source>
        <dbReference type="PROSITE" id="PS51123"/>
    </source>
</evidence>
<reference evidence="10" key="1">
    <citation type="submission" date="2022-03" db="EMBL/GenBank/DDBJ databases">
        <title>Fererhizobium litorale gen. nov., sp. nov., isolated from sandy sediments of the Sea of Japan seashore.</title>
        <authorList>
            <person name="Romanenko L."/>
            <person name="Kurilenko V."/>
            <person name="Otstavnykh N."/>
            <person name="Svetashev V."/>
            <person name="Tekutyeva L."/>
            <person name="Isaeva M."/>
            <person name="Mikhailov V."/>
        </authorList>
    </citation>
    <scope>NUCLEOTIDE SEQUENCE</scope>
    <source>
        <strain evidence="10">KMM 9576</strain>
    </source>
</reference>
<feature type="compositionally biased region" description="Polar residues" evidence="8">
    <location>
        <begin position="117"/>
        <end position="130"/>
    </location>
</feature>
<keyword evidence="6 7" id="KW-0472">Membrane</keyword>
<evidence type="ECO:0000256" key="6">
    <source>
        <dbReference type="ARBA" id="ARBA00023136"/>
    </source>
</evidence>
<feature type="compositionally biased region" description="Low complexity" evidence="8">
    <location>
        <begin position="201"/>
        <end position="217"/>
    </location>
</feature>
<keyword evidence="11" id="KW-1185">Reference proteome</keyword>
<evidence type="ECO:0000256" key="1">
    <source>
        <dbReference type="ARBA" id="ARBA00004162"/>
    </source>
</evidence>
<dbReference type="PANTHER" id="PTHR30329:SF21">
    <property type="entry name" value="LIPOPROTEIN YIAD-RELATED"/>
    <property type="match status" value="1"/>
</dbReference>
<feature type="compositionally biased region" description="Basic and acidic residues" evidence="8">
    <location>
        <begin position="76"/>
        <end position="106"/>
    </location>
</feature>
<feature type="compositionally biased region" description="Basic and acidic residues" evidence="8">
    <location>
        <begin position="218"/>
        <end position="228"/>
    </location>
</feature>
<evidence type="ECO:0000256" key="8">
    <source>
        <dbReference type="SAM" id="MobiDB-lite"/>
    </source>
</evidence>
<dbReference type="GO" id="GO:0005886">
    <property type="term" value="C:plasma membrane"/>
    <property type="evidence" value="ECO:0007669"/>
    <property type="project" value="UniProtKB-SubCell"/>
</dbReference>
<comment type="subcellular location">
    <subcellularLocation>
        <location evidence="1">Cell membrane</location>
        <topology evidence="1">Single-pass membrane protein</topology>
    </subcellularLocation>
</comment>
<keyword evidence="4" id="KW-0812">Transmembrane</keyword>
<dbReference type="EMBL" id="JALDYZ010000004">
    <property type="protein sequence ID" value="MDI7922311.1"/>
    <property type="molecule type" value="Genomic_DNA"/>
</dbReference>
<proteinExistence type="inferred from homology"/>
<sequence length="431" mass="46376">MSENENHHHGRNEIIIVKRHSGGDHEGHHGGVWKIAYADFMTAMMAFFLVMWLVNAANEETKASVASYFNPIKLSDEKPTQKGLKKPVDRAEGDEKQEKSKEKEEAETIGASAATGDDQTSTSGDETNYSEADYFENPYAVLSEIAQEVGQQANVSAKGEGGASDSGPATGADGGEAYRDPFDPDFWTQQVEVTRTDVGNAAAEDSAAATPETPAEAVPDKSDAEKTEQAVAMMSPGKPEVSQDKPDATLEAKVEVPQKAEAQSPEEPAKDAAETAEAEQAEALKEEIRRAIGNSAGKLVEGLVVTPAEGGLLVTISDQLNDPMFNIGSAVPRKELVVAMEKVGKILADRKGAVAIRGHTDGRQFKGGQNDNWRLSTARAHSAYYMLVRGGLDEQRVSQVSGFADRRLKVPENPLDDSNRRIEILLQADQG</sequence>
<dbReference type="NCBIfam" id="NF004651">
    <property type="entry name" value="PRK05996.1"/>
    <property type="match status" value="1"/>
</dbReference>
<keyword evidence="5" id="KW-1133">Transmembrane helix</keyword>
<evidence type="ECO:0000256" key="3">
    <source>
        <dbReference type="ARBA" id="ARBA00022475"/>
    </source>
</evidence>
<feature type="domain" description="OmpA-like" evidence="9">
    <location>
        <begin position="312"/>
        <end position="430"/>
    </location>
</feature>
<evidence type="ECO:0000256" key="7">
    <source>
        <dbReference type="PROSITE-ProRule" id="PRU00473"/>
    </source>
</evidence>
<accession>A0AAE3QFC9</accession>
<dbReference type="PANTHER" id="PTHR30329">
    <property type="entry name" value="STATOR ELEMENT OF FLAGELLAR MOTOR COMPLEX"/>
    <property type="match status" value="1"/>
</dbReference>
<feature type="compositionally biased region" description="Basic and acidic residues" evidence="8">
    <location>
        <begin position="241"/>
        <end position="258"/>
    </location>
</feature>
<dbReference type="PROSITE" id="PS51123">
    <property type="entry name" value="OMPA_2"/>
    <property type="match status" value="1"/>
</dbReference>
<dbReference type="Pfam" id="PF00691">
    <property type="entry name" value="OmpA"/>
    <property type="match status" value="1"/>
</dbReference>
<dbReference type="InterPro" id="IPR025713">
    <property type="entry name" value="MotB-like_N_dom"/>
</dbReference>
<dbReference type="Gene3D" id="3.30.1330.60">
    <property type="entry name" value="OmpA-like domain"/>
    <property type="match status" value="1"/>
</dbReference>
<feature type="region of interest" description="Disordered" evidence="8">
    <location>
        <begin position="152"/>
        <end position="281"/>
    </location>
</feature>
<evidence type="ECO:0000256" key="5">
    <source>
        <dbReference type="ARBA" id="ARBA00022989"/>
    </source>
</evidence>
<dbReference type="SUPFAM" id="SSF103088">
    <property type="entry name" value="OmpA-like"/>
    <property type="match status" value="1"/>
</dbReference>
<comment type="caution">
    <text evidence="10">The sequence shown here is derived from an EMBL/GenBank/DDBJ whole genome shotgun (WGS) entry which is preliminary data.</text>
</comment>
<dbReference type="CDD" id="cd07185">
    <property type="entry name" value="OmpA_C-like"/>
    <property type="match status" value="1"/>
</dbReference>
<evidence type="ECO:0000313" key="11">
    <source>
        <dbReference type="Proteomes" id="UP001161580"/>
    </source>
</evidence>
<organism evidence="10 11">
    <name type="scientific">Ferirhizobium litorale</name>
    <dbReference type="NCBI Taxonomy" id="2927786"/>
    <lineage>
        <taxon>Bacteria</taxon>
        <taxon>Pseudomonadati</taxon>
        <taxon>Pseudomonadota</taxon>
        <taxon>Alphaproteobacteria</taxon>
        <taxon>Hyphomicrobiales</taxon>
        <taxon>Rhizobiaceae</taxon>
        <taxon>Ferirhizobium</taxon>
    </lineage>
</organism>
<dbReference type="InterPro" id="IPR006665">
    <property type="entry name" value="OmpA-like"/>
</dbReference>
<evidence type="ECO:0000256" key="4">
    <source>
        <dbReference type="ARBA" id="ARBA00022692"/>
    </source>
</evidence>
<comment type="similarity">
    <text evidence="2">Belongs to the MotB family.</text>
</comment>
<dbReference type="InterPro" id="IPR036737">
    <property type="entry name" value="OmpA-like_sf"/>
</dbReference>
<dbReference type="AlphaFoldDB" id="A0AAE3QFC9"/>
<feature type="region of interest" description="Disordered" evidence="8">
    <location>
        <begin position="76"/>
        <end position="130"/>
    </location>
</feature>
<gene>
    <name evidence="10" type="ORF">MRS75_09460</name>
</gene>
<protein>
    <submittedName>
        <fullName evidence="10">MotB family protein</fullName>
    </submittedName>
</protein>
<dbReference type="Proteomes" id="UP001161580">
    <property type="component" value="Unassembled WGS sequence"/>
</dbReference>
<evidence type="ECO:0000313" key="10">
    <source>
        <dbReference type="EMBL" id="MDI7922311.1"/>
    </source>
</evidence>
<name>A0AAE3QFC9_9HYPH</name>
<dbReference type="InterPro" id="IPR050330">
    <property type="entry name" value="Bact_OuterMem_StrucFunc"/>
</dbReference>
<dbReference type="RefSeq" id="WP_311787747.1">
    <property type="nucleotide sequence ID" value="NZ_JALDYY010000011.1"/>
</dbReference>
<keyword evidence="3" id="KW-1003">Cell membrane</keyword>
<evidence type="ECO:0000256" key="2">
    <source>
        <dbReference type="ARBA" id="ARBA00008914"/>
    </source>
</evidence>